<evidence type="ECO:0008006" key="4">
    <source>
        <dbReference type="Google" id="ProtNLM"/>
    </source>
</evidence>
<dbReference type="Proteomes" id="UP000481417">
    <property type="component" value="Unassembled WGS sequence"/>
</dbReference>
<gene>
    <name evidence="2" type="ORF">GIY56_17715</name>
</gene>
<feature type="signal peptide" evidence="1">
    <location>
        <begin position="1"/>
        <end position="19"/>
    </location>
</feature>
<evidence type="ECO:0000313" key="2">
    <source>
        <dbReference type="EMBL" id="MTE02130.1"/>
    </source>
</evidence>
<evidence type="ECO:0000256" key="1">
    <source>
        <dbReference type="SAM" id="SignalP"/>
    </source>
</evidence>
<feature type="chain" id="PRO_5027017191" description="DUF2147 domain-containing protein" evidence="1">
    <location>
        <begin position="20"/>
        <end position="180"/>
    </location>
</feature>
<proteinExistence type="predicted"/>
<dbReference type="AlphaFoldDB" id="A0A6L6HUX0"/>
<evidence type="ECO:0000313" key="3">
    <source>
        <dbReference type="Proteomes" id="UP000481417"/>
    </source>
</evidence>
<protein>
    <recommendedName>
        <fullName evidence="4">DUF2147 domain-containing protein</fullName>
    </recommendedName>
</protein>
<sequence length="180" mass="19164">MRFPTILAATMMLAGCLPAENALQQQASNSACARSETSWGSTTLEMPPENLGGDLVGMYTLTSGDQGPAEYGRYSVLDCRSGAITRVEVTAGDDVPGRDIRQRIERLRAGGAMSSPNRFARAAEQAEGLSAVRGTVRRQDGTRAACACIQHHPEAWASGFPPDPSGLPRVYAEPGVLRLE</sequence>
<dbReference type="RefSeq" id="WP_154766179.1">
    <property type="nucleotide sequence ID" value="NZ_WMBT01000031.1"/>
</dbReference>
<keyword evidence="1" id="KW-0732">Signal</keyword>
<organism evidence="2 3">
    <name type="scientific">Paracoccus lichenicola</name>
    <dbReference type="NCBI Taxonomy" id="2665644"/>
    <lineage>
        <taxon>Bacteria</taxon>
        <taxon>Pseudomonadati</taxon>
        <taxon>Pseudomonadota</taxon>
        <taxon>Alphaproteobacteria</taxon>
        <taxon>Rhodobacterales</taxon>
        <taxon>Paracoccaceae</taxon>
        <taxon>Paracoccus</taxon>
    </lineage>
</organism>
<comment type="caution">
    <text evidence="2">The sequence shown here is derived from an EMBL/GenBank/DDBJ whole genome shotgun (WGS) entry which is preliminary data.</text>
</comment>
<dbReference type="PROSITE" id="PS51257">
    <property type="entry name" value="PROKAR_LIPOPROTEIN"/>
    <property type="match status" value="1"/>
</dbReference>
<dbReference type="EMBL" id="WMBT01000031">
    <property type="protein sequence ID" value="MTE02130.1"/>
    <property type="molecule type" value="Genomic_DNA"/>
</dbReference>
<keyword evidence="3" id="KW-1185">Reference proteome</keyword>
<accession>A0A6L6HUX0</accession>
<reference evidence="2 3" key="1">
    <citation type="submission" date="2019-11" db="EMBL/GenBank/DDBJ databases">
        <authorList>
            <person name="Lang L."/>
        </authorList>
    </citation>
    <scope>NUCLEOTIDE SEQUENCE [LARGE SCALE GENOMIC DNA]</scope>
    <source>
        <strain evidence="2 3">YIM 132242</strain>
    </source>
</reference>
<name>A0A6L6HUX0_9RHOB</name>